<dbReference type="EMBL" id="JABVXQ010000005">
    <property type="protein sequence ID" value="KAF6109526.1"/>
    <property type="molecule type" value="Genomic_DNA"/>
</dbReference>
<dbReference type="Proteomes" id="UP000664940">
    <property type="component" value="Unassembled WGS sequence"/>
</dbReference>
<evidence type="ECO:0000313" key="3">
    <source>
        <dbReference type="Proteomes" id="UP000664940"/>
    </source>
</evidence>
<evidence type="ECO:0000256" key="1">
    <source>
        <dbReference type="SAM" id="MobiDB-lite"/>
    </source>
</evidence>
<organism evidence="2 3">
    <name type="scientific">Phyllostomus discolor</name>
    <name type="common">pale spear-nosed bat</name>
    <dbReference type="NCBI Taxonomy" id="89673"/>
    <lineage>
        <taxon>Eukaryota</taxon>
        <taxon>Metazoa</taxon>
        <taxon>Chordata</taxon>
        <taxon>Craniata</taxon>
        <taxon>Vertebrata</taxon>
        <taxon>Euteleostomi</taxon>
        <taxon>Mammalia</taxon>
        <taxon>Eutheria</taxon>
        <taxon>Laurasiatheria</taxon>
        <taxon>Chiroptera</taxon>
        <taxon>Yangochiroptera</taxon>
        <taxon>Phyllostomidae</taxon>
        <taxon>Phyllostominae</taxon>
        <taxon>Phyllostomus</taxon>
    </lineage>
</organism>
<evidence type="ECO:0000313" key="2">
    <source>
        <dbReference type="EMBL" id="KAF6109526.1"/>
    </source>
</evidence>
<feature type="region of interest" description="Disordered" evidence="1">
    <location>
        <begin position="109"/>
        <end position="129"/>
    </location>
</feature>
<protein>
    <submittedName>
        <fullName evidence="2">Uncharacterized protein</fullName>
    </submittedName>
</protein>
<accession>A0A834EA46</accession>
<sequence>MTPPRLPDTRAHLERMGLISTHHREPTRGRSLLRGLGPCCQEPAGGGQNPAGVQQQQGGRALRSAGSYAEEGNRSGPAAVFLPPRMVECVSPHTLLLSLPTAGWQALESTCSDSHHPLPPPSTRLLRTG</sequence>
<name>A0A834EA46_9CHIR</name>
<feature type="region of interest" description="Disordered" evidence="1">
    <location>
        <begin position="24"/>
        <end position="79"/>
    </location>
</feature>
<dbReference type="AlphaFoldDB" id="A0A834EA46"/>
<proteinExistence type="predicted"/>
<comment type="caution">
    <text evidence="2">The sequence shown here is derived from an EMBL/GenBank/DDBJ whole genome shotgun (WGS) entry which is preliminary data.</text>
</comment>
<reference evidence="2 3" key="1">
    <citation type="journal article" date="2020" name="Nature">
        <title>Six reference-quality genomes reveal evolution of bat adaptations.</title>
        <authorList>
            <person name="Jebb D."/>
            <person name="Huang Z."/>
            <person name="Pippel M."/>
            <person name="Hughes G.M."/>
            <person name="Lavrichenko K."/>
            <person name="Devanna P."/>
            <person name="Winkler S."/>
            <person name="Jermiin L.S."/>
            <person name="Skirmuntt E.C."/>
            <person name="Katzourakis A."/>
            <person name="Burkitt-Gray L."/>
            <person name="Ray D.A."/>
            <person name="Sullivan K.A.M."/>
            <person name="Roscito J.G."/>
            <person name="Kirilenko B.M."/>
            <person name="Davalos L.M."/>
            <person name="Corthals A.P."/>
            <person name="Power M.L."/>
            <person name="Jones G."/>
            <person name="Ransome R.D."/>
            <person name="Dechmann D.K.N."/>
            <person name="Locatelli A.G."/>
            <person name="Puechmaille S.J."/>
            <person name="Fedrigo O."/>
            <person name="Jarvis E.D."/>
            <person name="Hiller M."/>
            <person name="Vernes S.C."/>
            <person name="Myers E.W."/>
            <person name="Teeling E.C."/>
        </authorList>
    </citation>
    <scope>NUCLEOTIDE SEQUENCE [LARGE SCALE GENOMIC DNA]</scope>
    <source>
        <strain evidence="2">Bat1K_MPI-CBG_1</strain>
    </source>
</reference>
<gene>
    <name evidence="2" type="ORF">HJG60_010799</name>
</gene>